<gene>
    <name evidence="2" type="ORF">ISF6_3641</name>
</gene>
<evidence type="ECO:0000313" key="3">
    <source>
        <dbReference type="Proteomes" id="UP000037660"/>
    </source>
</evidence>
<feature type="signal peptide" evidence="1">
    <location>
        <begin position="1"/>
        <end position="23"/>
    </location>
</feature>
<dbReference type="EMBL" id="BBYR01000054">
    <property type="protein sequence ID" value="GAP37696.1"/>
    <property type="molecule type" value="Genomic_DNA"/>
</dbReference>
<accession>A0A0K8P552</accession>
<keyword evidence="1" id="KW-0732">Signal</keyword>
<evidence type="ECO:0000313" key="2">
    <source>
        <dbReference type="EMBL" id="GAP37696.1"/>
    </source>
</evidence>
<sequence>MISRRSASALVFASLATLSVTVAADARIAATTAAARPATPAAVPMPVFELPRVVVTGRPRPQSAAH</sequence>
<proteinExistence type="predicted"/>
<feature type="chain" id="PRO_5005513722" evidence="1">
    <location>
        <begin position="24"/>
        <end position="66"/>
    </location>
</feature>
<dbReference type="Proteomes" id="UP000037660">
    <property type="component" value="Unassembled WGS sequence"/>
</dbReference>
<organism evidence="2 3">
    <name type="scientific">Piscinibacter sakaiensis</name>
    <name type="common">Ideonella sakaiensis</name>
    <dbReference type="NCBI Taxonomy" id="1547922"/>
    <lineage>
        <taxon>Bacteria</taxon>
        <taxon>Pseudomonadati</taxon>
        <taxon>Pseudomonadota</taxon>
        <taxon>Betaproteobacteria</taxon>
        <taxon>Burkholderiales</taxon>
        <taxon>Sphaerotilaceae</taxon>
        <taxon>Piscinibacter</taxon>
    </lineage>
</organism>
<keyword evidence="3" id="KW-1185">Reference proteome</keyword>
<comment type="caution">
    <text evidence="2">The sequence shown here is derived from an EMBL/GenBank/DDBJ whole genome shotgun (WGS) entry which is preliminary data.</text>
</comment>
<dbReference type="AlphaFoldDB" id="A0A0K8P552"/>
<protein>
    <submittedName>
        <fullName evidence="2">Uncharacterized protein</fullName>
    </submittedName>
</protein>
<dbReference type="STRING" id="1547922.ISF6_3641"/>
<reference evidence="2 3" key="2">
    <citation type="journal article" date="2016" name="Science">
        <title>A bacterium that degrades and assimilates poly(ethylene terephthalate).</title>
        <authorList>
            <person name="Yoshida S."/>
            <person name="Hiraga K."/>
            <person name="Takehana T."/>
            <person name="Taniguchi I."/>
            <person name="Yamaji H."/>
            <person name="Maeda Y."/>
            <person name="Toyohara K."/>
            <person name="Miyamoto K."/>
            <person name="Kimura Y."/>
            <person name="Oda K."/>
        </authorList>
    </citation>
    <scope>NUCLEOTIDE SEQUENCE [LARGE SCALE GENOMIC DNA]</scope>
    <source>
        <strain evidence="3">NBRC 110686 / TISTR 2288 / 201-F6</strain>
    </source>
</reference>
<reference evidence="3" key="1">
    <citation type="submission" date="2015-07" db="EMBL/GenBank/DDBJ databases">
        <title>Discovery of a poly(ethylene terephthalate assimilation.</title>
        <authorList>
            <person name="Yoshida S."/>
            <person name="Hiraga K."/>
            <person name="Takehana T."/>
            <person name="Taniguchi I."/>
            <person name="Yamaji H."/>
            <person name="Maeda Y."/>
            <person name="Toyohara K."/>
            <person name="Miyamoto K."/>
            <person name="Kimura Y."/>
            <person name="Oda K."/>
        </authorList>
    </citation>
    <scope>NUCLEOTIDE SEQUENCE [LARGE SCALE GENOMIC DNA]</scope>
    <source>
        <strain evidence="3">NBRC 110686 / TISTR 2288 / 201-F6</strain>
    </source>
</reference>
<dbReference type="RefSeq" id="WP_054021612.1">
    <property type="nucleotide sequence ID" value="NZ_BBYR01000054.1"/>
</dbReference>
<name>A0A0K8P552_PISS1</name>
<evidence type="ECO:0000256" key="1">
    <source>
        <dbReference type="SAM" id="SignalP"/>
    </source>
</evidence>